<feature type="compositionally biased region" description="Polar residues" evidence="1">
    <location>
        <begin position="55"/>
        <end position="65"/>
    </location>
</feature>
<evidence type="ECO:0000313" key="3">
    <source>
        <dbReference type="Proteomes" id="UP001152607"/>
    </source>
</evidence>
<dbReference type="AlphaFoldDB" id="A0A9W4XRJ1"/>
<gene>
    <name evidence="2" type="ORF">PDIGIT_LOCUS7966</name>
</gene>
<proteinExistence type="predicted"/>
<dbReference type="Proteomes" id="UP001152607">
    <property type="component" value="Unassembled WGS sequence"/>
</dbReference>
<name>A0A9W4XRJ1_9PLEO</name>
<organism evidence="2 3">
    <name type="scientific">Periconia digitata</name>
    <dbReference type="NCBI Taxonomy" id="1303443"/>
    <lineage>
        <taxon>Eukaryota</taxon>
        <taxon>Fungi</taxon>
        <taxon>Dikarya</taxon>
        <taxon>Ascomycota</taxon>
        <taxon>Pezizomycotina</taxon>
        <taxon>Dothideomycetes</taxon>
        <taxon>Pleosporomycetidae</taxon>
        <taxon>Pleosporales</taxon>
        <taxon>Massarineae</taxon>
        <taxon>Periconiaceae</taxon>
        <taxon>Periconia</taxon>
    </lineage>
</organism>
<reference evidence="2" key="1">
    <citation type="submission" date="2023-01" db="EMBL/GenBank/DDBJ databases">
        <authorList>
            <person name="Van Ghelder C."/>
            <person name="Rancurel C."/>
        </authorList>
    </citation>
    <scope>NUCLEOTIDE SEQUENCE</scope>
    <source>
        <strain evidence="2">CNCM I-4278</strain>
    </source>
</reference>
<dbReference type="EMBL" id="CAOQHR010000005">
    <property type="protein sequence ID" value="CAI6334896.1"/>
    <property type="molecule type" value="Genomic_DNA"/>
</dbReference>
<comment type="caution">
    <text evidence="2">The sequence shown here is derived from an EMBL/GenBank/DDBJ whole genome shotgun (WGS) entry which is preliminary data.</text>
</comment>
<feature type="region of interest" description="Disordered" evidence="1">
    <location>
        <begin position="54"/>
        <end position="76"/>
    </location>
</feature>
<evidence type="ECO:0000313" key="2">
    <source>
        <dbReference type="EMBL" id="CAI6334896.1"/>
    </source>
</evidence>
<evidence type="ECO:0000256" key="1">
    <source>
        <dbReference type="SAM" id="MobiDB-lite"/>
    </source>
</evidence>
<keyword evidence="3" id="KW-1185">Reference proteome</keyword>
<protein>
    <submittedName>
        <fullName evidence="2">Uncharacterized protein</fullName>
    </submittedName>
</protein>
<sequence>MVSFNLELGNCTSRRFENALKCTKQQLPEEITQNKDCHRPTNIWIRRKEQRVKRISQQSGASHSGTLEIAVPHLPG</sequence>
<accession>A0A9W4XRJ1</accession>